<evidence type="ECO:0000313" key="2">
    <source>
        <dbReference type="EMBL" id="AEF86471.1"/>
    </source>
</evidence>
<feature type="signal peptide" evidence="1">
    <location>
        <begin position="1"/>
        <end position="22"/>
    </location>
</feature>
<evidence type="ECO:0000256" key="1">
    <source>
        <dbReference type="SAM" id="SignalP"/>
    </source>
</evidence>
<feature type="chain" id="PRO_5003331952" description="Lipoprotein" evidence="1">
    <location>
        <begin position="23"/>
        <end position="235"/>
    </location>
</feature>
<keyword evidence="3" id="KW-1185">Reference proteome</keyword>
<dbReference type="EMBL" id="CP001843">
    <property type="protein sequence ID" value="AEF86471.1"/>
    <property type="molecule type" value="Genomic_DNA"/>
</dbReference>
<sequence length="235" mass="26709">MMKHLSLVLALSLLLLSGALYAQDNGNADEGFEYDWSNFSEETEGQGDTEGQAAEGYTQDEEYLNYLDVEETAAEEPSVYAELPRSFRHIFLGIGLDGLKIVLREDDIFRFREDRDVSLVPSDQDQTLVETQGLSFIRRAFFQFRDESLFIMSFILDTRLVDHYSVFTSFVKRYGPPSSLSPKEAVWETAETRVSIERPLTVKYIDKPAFSAMVKSSSADGSRELLNRNSFLDGF</sequence>
<dbReference type="Proteomes" id="UP000009223">
    <property type="component" value="Chromosome"/>
</dbReference>
<dbReference type="AlphaFoldDB" id="F5YKD8"/>
<reference evidence="2 3" key="2">
    <citation type="journal article" date="2011" name="ISME J.">
        <title>RNA-seq reveals cooperative metabolic interactions between two termite-gut spirochete species in co-culture.</title>
        <authorList>
            <person name="Rosenthal A.Z."/>
            <person name="Matson E.G."/>
            <person name="Eldar A."/>
            <person name="Leadbetter J.R."/>
        </authorList>
    </citation>
    <scope>NUCLEOTIDE SEQUENCE [LARGE SCALE GENOMIC DNA]</scope>
    <source>
        <strain evidence="3">ATCC BAA-887 / DSM 12427 / ZAS-2</strain>
    </source>
</reference>
<dbReference type="eggNOG" id="ENOG5033HN8">
    <property type="taxonomic scope" value="Bacteria"/>
</dbReference>
<accession>F5YKD8</accession>
<organism evidence="2 3">
    <name type="scientific">Treponema primitia (strain ATCC BAA-887 / DSM 12427 / ZAS-2)</name>
    <dbReference type="NCBI Taxonomy" id="545694"/>
    <lineage>
        <taxon>Bacteria</taxon>
        <taxon>Pseudomonadati</taxon>
        <taxon>Spirochaetota</taxon>
        <taxon>Spirochaetia</taxon>
        <taxon>Spirochaetales</taxon>
        <taxon>Treponemataceae</taxon>
        <taxon>Treponema</taxon>
    </lineage>
</organism>
<reference evidence="3" key="1">
    <citation type="submission" date="2009-12" db="EMBL/GenBank/DDBJ databases">
        <title>Complete sequence of Treponema primitia strain ZAS-2.</title>
        <authorList>
            <person name="Tetu S.G."/>
            <person name="Matson E."/>
            <person name="Ren Q."/>
            <person name="Seshadri R."/>
            <person name="Elbourne L."/>
            <person name="Hassan K.A."/>
            <person name="Durkin A."/>
            <person name="Radune D."/>
            <person name="Mohamoud Y."/>
            <person name="Shay R."/>
            <person name="Jin S."/>
            <person name="Zhang X."/>
            <person name="Lucey K."/>
            <person name="Ballor N.R."/>
            <person name="Ottesen E."/>
            <person name="Rosenthal R."/>
            <person name="Allen A."/>
            <person name="Leadbetter J.R."/>
            <person name="Paulsen I.T."/>
        </authorList>
    </citation>
    <scope>NUCLEOTIDE SEQUENCE [LARGE SCALE GENOMIC DNA]</scope>
    <source>
        <strain evidence="3">ATCC BAA-887 / DSM 12427 / ZAS-2</strain>
    </source>
</reference>
<proteinExistence type="predicted"/>
<dbReference type="RefSeq" id="WP_015708157.1">
    <property type="nucleotide sequence ID" value="NC_015578.1"/>
</dbReference>
<protein>
    <recommendedName>
        <fullName evidence="4">Lipoprotein</fullName>
    </recommendedName>
</protein>
<dbReference type="KEGG" id="tpi:TREPR_1998"/>
<evidence type="ECO:0008006" key="4">
    <source>
        <dbReference type="Google" id="ProtNLM"/>
    </source>
</evidence>
<dbReference type="HOGENOM" id="CLU_1179792_0_0_12"/>
<name>F5YKD8_TREPZ</name>
<keyword evidence="1" id="KW-0732">Signal</keyword>
<dbReference type="STRING" id="545694.TREPR_1998"/>
<evidence type="ECO:0000313" key="3">
    <source>
        <dbReference type="Proteomes" id="UP000009223"/>
    </source>
</evidence>
<gene>
    <name evidence="2" type="ordered locus">TREPR_1998</name>
</gene>